<feature type="region of interest" description="Disordered" evidence="9">
    <location>
        <begin position="3704"/>
        <end position="3726"/>
    </location>
</feature>
<dbReference type="Gene3D" id="3.40.50.10810">
    <property type="entry name" value="Tandem AAA-ATPase domain"/>
    <property type="match status" value="1"/>
</dbReference>
<keyword evidence="4" id="KW-0378">Hydrolase</keyword>
<feature type="compositionally biased region" description="Polar residues" evidence="9">
    <location>
        <begin position="127"/>
        <end position="136"/>
    </location>
</feature>
<dbReference type="InterPro" id="IPR014001">
    <property type="entry name" value="Helicase_ATP-bd"/>
</dbReference>
<keyword evidence="8" id="KW-0539">Nucleus</keyword>
<keyword evidence="3" id="KW-0547">Nucleotide-binding</keyword>
<feature type="region of interest" description="Disordered" evidence="9">
    <location>
        <begin position="1601"/>
        <end position="1627"/>
    </location>
</feature>
<dbReference type="GeneID" id="118265808"/>
<feature type="compositionally biased region" description="Basic and acidic residues" evidence="9">
    <location>
        <begin position="3108"/>
        <end position="3118"/>
    </location>
</feature>
<dbReference type="Pfam" id="PF00176">
    <property type="entry name" value="SNF2-rel_dom"/>
    <property type="match status" value="1"/>
</dbReference>
<evidence type="ECO:0000259" key="11">
    <source>
        <dbReference type="PROSITE" id="PS51194"/>
    </source>
</evidence>
<dbReference type="RefSeq" id="XP_035434913.2">
    <property type="nucleotide sequence ID" value="XM_035579020.2"/>
</dbReference>
<dbReference type="InterPro" id="IPR038718">
    <property type="entry name" value="SNF2-like_sf"/>
</dbReference>
<evidence type="ECO:0000256" key="2">
    <source>
        <dbReference type="ARBA" id="ARBA00007025"/>
    </source>
</evidence>
<evidence type="ECO:0000259" key="10">
    <source>
        <dbReference type="PROSITE" id="PS51192"/>
    </source>
</evidence>
<feature type="compositionally biased region" description="Basic and acidic residues" evidence="9">
    <location>
        <begin position="143"/>
        <end position="153"/>
    </location>
</feature>
<dbReference type="InterPro" id="IPR017956">
    <property type="entry name" value="AT_hook_DNA-bd_motif"/>
</dbReference>
<evidence type="ECO:0000256" key="6">
    <source>
        <dbReference type="ARBA" id="ARBA00022840"/>
    </source>
</evidence>
<protein>
    <submittedName>
        <fullName evidence="13">Uncharacterized protein LOC118265808 isoform X1</fullName>
    </submittedName>
</protein>
<gene>
    <name evidence="13" type="primary">LOC118265808</name>
</gene>
<dbReference type="InterPro" id="IPR049730">
    <property type="entry name" value="SNF2/RAD54-like_C"/>
</dbReference>
<name>A0A9R0CZK3_SPOFR</name>
<feature type="compositionally biased region" description="Basic and acidic residues" evidence="9">
    <location>
        <begin position="1601"/>
        <end position="1615"/>
    </location>
</feature>
<evidence type="ECO:0000256" key="3">
    <source>
        <dbReference type="ARBA" id="ARBA00022741"/>
    </source>
</evidence>
<dbReference type="SUPFAM" id="SSF52540">
    <property type="entry name" value="P-loop containing nucleoside triphosphate hydrolases"/>
    <property type="match status" value="2"/>
</dbReference>
<feature type="region of interest" description="Disordered" evidence="9">
    <location>
        <begin position="3107"/>
        <end position="3177"/>
    </location>
</feature>
<feature type="region of interest" description="Disordered" evidence="9">
    <location>
        <begin position="1747"/>
        <end position="1861"/>
    </location>
</feature>
<dbReference type="InterPro" id="IPR001650">
    <property type="entry name" value="Helicase_C-like"/>
</dbReference>
<dbReference type="InterPro" id="IPR044574">
    <property type="entry name" value="ARIP4-like"/>
</dbReference>
<feature type="domain" description="Helicase ATP-binding" evidence="10">
    <location>
        <begin position="2128"/>
        <end position="2325"/>
    </location>
</feature>
<dbReference type="PROSITE" id="PS51192">
    <property type="entry name" value="HELICASE_ATP_BIND_1"/>
    <property type="match status" value="1"/>
</dbReference>
<feature type="compositionally biased region" description="Basic and acidic residues" evidence="9">
    <location>
        <begin position="2774"/>
        <end position="2784"/>
    </location>
</feature>
<feature type="domain" description="Helicase C-terminal" evidence="11">
    <location>
        <begin position="2504"/>
        <end position="2658"/>
    </location>
</feature>
<feature type="compositionally biased region" description="Basic residues" evidence="9">
    <location>
        <begin position="3061"/>
        <end position="3071"/>
    </location>
</feature>
<feature type="compositionally biased region" description="Basic and acidic residues" evidence="9">
    <location>
        <begin position="1922"/>
        <end position="1935"/>
    </location>
</feature>
<dbReference type="InterPro" id="IPR000330">
    <property type="entry name" value="SNF2_N"/>
</dbReference>
<feature type="compositionally biased region" description="Low complexity" evidence="9">
    <location>
        <begin position="3790"/>
        <end position="3802"/>
    </location>
</feature>
<dbReference type="GO" id="GO:0005634">
    <property type="term" value="C:nucleus"/>
    <property type="evidence" value="ECO:0007669"/>
    <property type="project" value="UniProtKB-SubCell"/>
</dbReference>
<keyword evidence="12" id="KW-1185">Reference proteome</keyword>
<feature type="region of interest" description="Disordered" evidence="9">
    <location>
        <begin position="2763"/>
        <end position="2847"/>
    </location>
</feature>
<evidence type="ECO:0000256" key="4">
    <source>
        <dbReference type="ARBA" id="ARBA00022801"/>
    </source>
</evidence>
<dbReference type="Proteomes" id="UP000829999">
    <property type="component" value="Chromosome 7"/>
</dbReference>
<feature type="region of interest" description="Disordered" evidence="9">
    <location>
        <begin position="76"/>
        <end position="288"/>
    </location>
</feature>
<feature type="region of interest" description="Disordered" evidence="9">
    <location>
        <begin position="462"/>
        <end position="563"/>
    </location>
</feature>
<feature type="compositionally biased region" description="Low complexity" evidence="9">
    <location>
        <begin position="3669"/>
        <end position="3685"/>
    </location>
</feature>
<feature type="region of interest" description="Disordered" evidence="9">
    <location>
        <begin position="1657"/>
        <end position="1677"/>
    </location>
</feature>
<dbReference type="SMART" id="SM00487">
    <property type="entry name" value="DEXDc"/>
    <property type="match status" value="1"/>
</dbReference>
<feature type="region of interest" description="Disordered" evidence="9">
    <location>
        <begin position="1898"/>
        <end position="1935"/>
    </location>
</feature>
<accession>A0A9R0CZK3</accession>
<keyword evidence="5" id="KW-0347">Helicase</keyword>
<keyword evidence="7" id="KW-0238">DNA-binding</keyword>
<comment type="subcellular location">
    <subcellularLocation>
        <location evidence="1">Nucleus</location>
    </subcellularLocation>
</comment>
<feature type="compositionally biased region" description="Basic and acidic residues" evidence="9">
    <location>
        <begin position="3159"/>
        <end position="3175"/>
    </location>
</feature>
<evidence type="ECO:0000313" key="12">
    <source>
        <dbReference type="Proteomes" id="UP000829999"/>
    </source>
</evidence>
<feature type="compositionally biased region" description="Basic and acidic residues" evidence="9">
    <location>
        <begin position="3042"/>
        <end position="3055"/>
    </location>
</feature>
<feature type="compositionally biased region" description="Polar residues" evidence="9">
    <location>
        <begin position="253"/>
        <end position="264"/>
    </location>
</feature>
<dbReference type="GO" id="GO:0016887">
    <property type="term" value="F:ATP hydrolysis activity"/>
    <property type="evidence" value="ECO:0007669"/>
    <property type="project" value="InterPro"/>
</dbReference>
<evidence type="ECO:0000256" key="9">
    <source>
        <dbReference type="SAM" id="MobiDB-lite"/>
    </source>
</evidence>
<dbReference type="PROSITE" id="PS51194">
    <property type="entry name" value="HELICASE_CTER"/>
    <property type="match status" value="1"/>
</dbReference>
<dbReference type="OrthoDB" id="2020972at2759"/>
<feature type="compositionally biased region" description="Polar residues" evidence="9">
    <location>
        <begin position="3027"/>
        <end position="3041"/>
    </location>
</feature>
<feature type="region of interest" description="Disordered" evidence="9">
    <location>
        <begin position="2935"/>
        <end position="2956"/>
    </location>
</feature>
<dbReference type="Gene3D" id="3.40.50.300">
    <property type="entry name" value="P-loop containing nucleotide triphosphate hydrolases"/>
    <property type="match status" value="1"/>
</dbReference>
<feature type="compositionally biased region" description="Basic and acidic residues" evidence="9">
    <location>
        <begin position="1539"/>
        <end position="1555"/>
    </location>
</feature>
<feature type="compositionally biased region" description="Basic and acidic residues" evidence="9">
    <location>
        <begin position="1838"/>
        <end position="1861"/>
    </location>
</feature>
<comment type="similarity">
    <text evidence="2">Belongs to the SNF2/RAD54 helicase family.</text>
</comment>
<feature type="compositionally biased region" description="Low complexity" evidence="9">
    <location>
        <begin position="2804"/>
        <end position="2816"/>
    </location>
</feature>
<evidence type="ECO:0000256" key="8">
    <source>
        <dbReference type="ARBA" id="ARBA00023242"/>
    </source>
</evidence>
<keyword evidence="6" id="KW-0067">ATP-binding</keyword>
<dbReference type="SMART" id="SM00384">
    <property type="entry name" value="AT_hook"/>
    <property type="match status" value="3"/>
</dbReference>
<dbReference type="Pfam" id="PF00271">
    <property type="entry name" value="Helicase_C"/>
    <property type="match status" value="1"/>
</dbReference>
<feature type="compositionally biased region" description="Pro residues" evidence="9">
    <location>
        <begin position="2824"/>
        <end position="2836"/>
    </location>
</feature>
<evidence type="ECO:0000256" key="1">
    <source>
        <dbReference type="ARBA" id="ARBA00004123"/>
    </source>
</evidence>
<reference evidence="13" key="1">
    <citation type="submission" date="2025-08" db="UniProtKB">
        <authorList>
            <consortium name="RefSeq"/>
        </authorList>
    </citation>
    <scope>IDENTIFICATION</scope>
    <source>
        <tissue evidence="13">Whole larval tissue</tissue>
    </source>
</reference>
<dbReference type="InterPro" id="IPR027417">
    <property type="entry name" value="P-loop_NTPase"/>
</dbReference>
<dbReference type="PANTHER" id="PTHR45797:SF3">
    <property type="entry name" value="TRANSCRIPTIONAL REGULATOR ATRX HOMOLOG"/>
    <property type="match status" value="1"/>
</dbReference>
<feature type="compositionally biased region" description="Polar residues" evidence="9">
    <location>
        <begin position="83"/>
        <end position="118"/>
    </location>
</feature>
<organism evidence="12 13">
    <name type="scientific">Spodoptera frugiperda</name>
    <name type="common">Fall armyworm</name>
    <dbReference type="NCBI Taxonomy" id="7108"/>
    <lineage>
        <taxon>Eukaryota</taxon>
        <taxon>Metazoa</taxon>
        <taxon>Ecdysozoa</taxon>
        <taxon>Arthropoda</taxon>
        <taxon>Hexapoda</taxon>
        <taxon>Insecta</taxon>
        <taxon>Pterygota</taxon>
        <taxon>Neoptera</taxon>
        <taxon>Endopterygota</taxon>
        <taxon>Lepidoptera</taxon>
        <taxon>Glossata</taxon>
        <taxon>Ditrysia</taxon>
        <taxon>Noctuoidea</taxon>
        <taxon>Noctuidae</taxon>
        <taxon>Amphipyrinae</taxon>
        <taxon>Spodoptera</taxon>
    </lineage>
</organism>
<feature type="compositionally biased region" description="Basic and acidic residues" evidence="9">
    <location>
        <begin position="1661"/>
        <end position="1677"/>
    </location>
</feature>
<feature type="compositionally biased region" description="Acidic residues" evidence="9">
    <location>
        <begin position="1797"/>
        <end position="1809"/>
    </location>
</feature>
<feature type="compositionally biased region" description="Basic and acidic residues" evidence="9">
    <location>
        <begin position="3074"/>
        <end position="3084"/>
    </location>
</feature>
<evidence type="ECO:0000256" key="5">
    <source>
        <dbReference type="ARBA" id="ARBA00022806"/>
    </source>
</evidence>
<feature type="region of interest" description="Disordered" evidence="9">
    <location>
        <begin position="2992"/>
        <end position="3095"/>
    </location>
</feature>
<dbReference type="GO" id="GO:0003677">
    <property type="term" value="F:DNA binding"/>
    <property type="evidence" value="ECO:0007669"/>
    <property type="project" value="UniProtKB-KW"/>
</dbReference>
<feature type="compositionally biased region" description="Pro residues" evidence="9">
    <location>
        <begin position="3444"/>
        <end position="3458"/>
    </location>
</feature>
<dbReference type="CDD" id="cd18793">
    <property type="entry name" value="SF2_C_SNF"/>
    <property type="match status" value="1"/>
</dbReference>
<dbReference type="SMART" id="SM00490">
    <property type="entry name" value="HELICc"/>
    <property type="match status" value="1"/>
</dbReference>
<proteinExistence type="inferred from homology"/>
<dbReference type="GO" id="GO:0004386">
    <property type="term" value="F:helicase activity"/>
    <property type="evidence" value="ECO:0007669"/>
    <property type="project" value="UniProtKB-KW"/>
</dbReference>
<dbReference type="GO" id="GO:0005524">
    <property type="term" value="F:ATP binding"/>
    <property type="evidence" value="ECO:0007669"/>
    <property type="project" value="UniProtKB-KW"/>
</dbReference>
<dbReference type="PANTHER" id="PTHR45797">
    <property type="entry name" value="RAD54-LIKE"/>
    <property type="match status" value="1"/>
</dbReference>
<feature type="compositionally biased region" description="Basic residues" evidence="9">
    <location>
        <begin position="1462"/>
        <end position="1479"/>
    </location>
</feature>
<sequence length="3875" mass="434335">MSEDSNSISNNLCIAEDAFEQFQAVSMYQEKEIITLPIQASVQLKEPDPGEKLTRCATETVVSTEKEVNSTVNNTKKVESSRCQETLGVSSSENSENINDFDVSKNNLNSKLKPQSATKRGRKKKVNNINTGTSNVIILGTRESCDKQLKPEEETSVASSTPPPKRGRKSISNTPDGNKPSGMDQDSSVISSPPLSSDLDNSDLLSIVVRRKRGRPRKASITNETIPKPPPSDKISDTILPRRRGRPKKQKNDNSLSSPTNDKNNLLGDATNIDLNSSESTDGLKKGQEQTDIVIKTAECNINIESDSTNDDDICLSKLKTNKKPIPNDHLSENGEICKNENNSGNTDLSKLCGKTENGSSLTKIEPSKDIIIVKKSDSVKCDLPNTEINSTVRVSPTEDLTILDVESINDIDDTFTKQNNKMPIITDIDSIMDKEITAAEEHPENSALVVDTSKRPVRRKVPKLRYDEGSDEDPFANIELSDDDDEPRNRKGNRYYSDDEYVPGRRGNKDIDSTDSEAQALLNETVKKQKKKRLRKKSESRSPRKKGKQQSSSSKQINQDAESDIEICVPATTSQSSDVEICLPNAAGEINDEAQSQPTTNSKTWGCSNEFENFIAKKIQGTNLQIKKVSATDSGENKTLEIPVIDPDAKKSVDMWSQTNKIDTASTFVQTKSPFESKMKINVNLTSEQSQSACSFLNGIVKMTSELGTLMIEKSEDFMKKKINTTHVTDTMKMDYCVRKSFLLFKLAKHNLEKMEEDLESQYEQFLEAHNLTACREVEKEIAPSSKKDNSDSDCEIVDEPVVSTPVNKSKEKPKFNPKTVFLNKELSIKIAKKPTENKTLDIKGRHTVWINDTVMVKKVKPTQSFLAQDSRNKKPPDNKITTKMVSDFFTNYYRRQKAISICAPFLTTNWLNVTQECVCNYFVVKQDQFNNNDYTANVGINTENNASTSEIINDIKQIPNSAKVTCPETLLQLCIRIANNKINDKRAVIETSQHMQNEITDGKNQPETLFRLCLRVLTHRAVYIKERSATHSKIINPCTTSSVPCLKTLCYEKVVALLHYSARRKPEEHRKQEETRCSTEKTNKLIPTSLSENLLSSNNINMEMQSLISNCVEMHSPETLLQLCIQIVNNDKKPKCLPFKEISEHIQNTLTYVEHQPETLFRLCLDVLTTQLDIKENIDPESIFQESQNIISVYNPKSLKLYAYKYVKQLIFGDINDCSFETNHFNLNQPDNETMIEGLTINSVNTLSEEAFLSLEQAQADDIAQEYLEEFDENHYDDGDNYSEAMPEENESEPNWVSQVQMQELRSCTVNCDENQEEFSPLVAQIKIEPIDDDLPDNVHSLTQVKVEPIHAPDEMTMIPDVKIESLEDLCPDPIQKDSSKSYDVDTFETFVSSSKIIAGLRDDIFSQSALRVHRRHEPDYEEDDTSMSLLVPQTYEPLSIETAKGSLMQSSSDEDGTKNKKVAGKKKVDKKSKGKPKKPEAKANKEIPTVPTKDKPSSNEVANLTKRLRDKIRQEEKKDDSTDSEPENIPVRSRNKKEQEKTKQSQASKDDEIQCNNVDSTDQVDENASSFIGFSAIDQNEISTYHKYMKFVYDKILPEKESDKAKTNKVNENDEEPGTKNDTPLIANEPIELLECEPLMPVLDEPLSNRRHSRKNLKKDVLQKEQAKVEETSKEEIAKQEEMPKFIDRHGWHCYPVNGNDKKLYLSSSISLEKLPESFVQTYFEYQGITSKSTEDEEINRLTNLNSLNRSGQSQNLGKNKLKPKQKELKTEHASEAGSRSESPTYSDHHELEPSDDEGASIEDETAPPVATRNTENTLAKNLLMNDNESDSDDVTGKVKQEPVEEGYETRHRSKRKIESTVDKEDLMLTADKMMNKELTLLHAPVVVNDVHSTPIEGPVTRNKQKTAMKSQPGSSTKMKTEEDSSSEEEKQWVTTKEKLLKRMGKKDQASLDDAKRAKLVSEFIERRSDRANTRLRKSGRPRRSAKKFLEREKQLGILSRELFGESTDASMSKRSQASVFKGRRNIRKVIDKKSLARSTVVANMEEFERKRRLNAKQTKLRELLGCEEGVNVLVINDEVCLEYDFEENRPVVTVHPFFTKVMKAHQYEGVKFMWDACFESLSEIAAGRPGGGCILAHCMGLGKTLQVLALLHTVLTHPGVKMQRVLVCCPLSTVLNWVDEIHKWIGPVTNQIKQRKIKRKLQVFELSKLKKTYERAYQLEDWYNGGGIFIIGYELFRSLTTLDPFLDDVRPTIINKIRTALLDPGPDIIVCDEGHLLKNDCSVLAVAMSRVVTKRRIILTGTPMQNNLREYYCMVNFVKPNLLGTYAEYSNRFENPIMNGQHRDSSDEDIKLMKARTHILHKVLEGCLQRQEASVLYPYLPKKHEYTVFITLTQCQWDLYKHYLQSYAKQSKQSILKDFHILQKIWSHPQVLHNFQTKARDRAEANKLLKAEKLEDDLATEDVEDIKPNVSEDLWWLDYLDGGSMLETLDSSNKFVVVFRLLDECIALGDKVLIFSTSLFCLDGLEYFLKKMKNWSLGNEYYRLDGSVPAEVRQKWCREFNADSNTKTKLFLVSTRAGCLGLNMTAANRVIIMDTSWNPAHDIQSIFRVYRFGQKKDCYIYRLVAMGTMEQKIYERSVTKQAVACRVVDEQQIDRHYNSAELTELYLYDEAGACVAGGVAAGVRDVALLRVARDAVCAARTLHAVHAVHEHDSLLRGEHEQALPEHERNAVWMQFQQEQHHKHLEGEVDSKPPKIALKRITNAESQKPTTEVKTEPKDEDFVPNEPKAKKGKKSSVAHIKSSSNNKKTPPKSGTSKQPEEPPPPSPPPPPSQPSTSSTTQPTQEDIAEEILVDQITDILLKYNFQNRKRKHVDIVHVVMKVRKIVQKGYLEEKDWEDDMTANIAQVLLRQDTTLPKVNDIVCESINNSAAPNAALEDNEETDTVSKTNTNERTKRRAAIAAEKSIDSLSEDVISLDDDEWTADTEFIPDSLDKSSSKSKKKLRHSPKVVSMDEDTLSADEQPGTLSDTMISSVQSFKTSDKPKPPEPEPKLVPKKPISVKKSKKVIKTYRPAETKPRSEETEPWSTETQPHLVEMRSRPVKIAPRPETKPRPVETKSQPPKMPENHVKVTEPMESSITLSDDDDIPVNTSAPSHNIKDRTHTPEKPDKDQSTVDLDDEIVPLPMALLKNQNFINIVAHTYLVGNPMLDEDAATLAAQYSTLKAFNEAEQTGNPVCSGPIYDIAVKVLGKDVMKKMNSGNPTAASASADDAATSLQMKDQMITTQKTFEETAKKSKAKSTTLREQMIKDKLNAHIHSAKQRVATPPPSVTPSSIVPVGLIRTTARESRVECILPDNDDIIISDVHSAAAPTPTVPEPNEITHKPILLNTLLCRQETPAAKVNLRTTPIQTGIPTNIILKPVRNYTHKVKPILTDSSSTPVKAPPPVSVPGAPAPAPGGTICLDSDDEDGPAPAAAPVPVSLTSALAPGLKLPLPNQLGVTNQVLQNCTAATTQKLVLRQFPAGDSTQAKYVLIPSDKLPLLKLPPKQQTVPIAPKPSPLHPKVKDDLFRKTITESIVQTNKTFKTGDVLRLTKDGKIELITNKKTADPPHSTKPQVAVSTNTNSGIVDLTELPTANGEVLKKKQSSKIEKNTGVSKVEARKARQISVASSSSSTSSAGRAASPDNPLSILKDVVHIKATDYQSSDAAARHTATRPDKSNQRVGEASATIAVSLQDAASNSKSILKLTKVPKDQVPKHIDQAVEKEIRKNVYVKKATTNPPKPKEQPKPSSSTTTTSSSKVTRGPASKKVTSKLQAQTVDLTNLPWVGTTVKSKNDGKRQPTTDTTPAKKKRPEPMTLKDFDLDDIDDIIELD</sequence>
<evidence type="ECO:0000313" key="13">
    <source>
        <dbReference type="RefSeq" id="XP_035434913.2"/>
    </source>
</evidence>
<feature type="region of interest" description="Disordered" evidence="9">
    <location>
        <begin position="3437"/>
        <end position="3478"/>
    </location>
</feature>
<feature type="region of interest" description="Disordered" evidence="9">
    <location>
        <begin position="1448"/>
        <end position="1564"/>
    </location>
</feature>
<feature type="region of interest" description="Disordered" evidence="9">
    <location>
        <begin position="3767"/>
        <end position="3866"/>
    </location>
</feature>
<feature type="compositionally biased region" description="Low complexity" evidence="9">
    <location>
        <begin position="186"/>
        <end position="208"/>
    </location>
</feature>
<feature type="compositionally biased region" description="Basic and acidic residues" evidence="9">
    <location>
        <begin position="1768"/>
        <end position="1778"/>
    </location>
</feature>
<feature type="compositionally biased region" description="Low complexity" evidence="9">
    <location>
        <begin position="2837"/>
        <end position="2847"/>
    </location>
</feature>
<evidence type="ECO:0000256" key="7">
    <source>
        <dbReference type="ARBA" id="ARBA00023125"/>
    </source>
</evidence>
<feature type="compositionally biased region" description="Basic residues" evidence="9">
    <location>
        <begin position="3000"/>
        <end position="3010"/>
    </location>
</feature>
<feature type="compositionally biased region" description="Polar residues" evidence="9">
    <location>
        <begin position="3814"/>
        <end position="3823"/>
    </location>
</feature>
<feature type="compositionally biased region" description="Basic and acidic residues" evidence="9">
    <location>
        <begin position="1514"/>
        <end position="1524"/>
    </location>
</feature>
<feature type="compositionally biased region" description="Acidic residues" evidence="9">
    <location>
        <begin position="470"/>
        <end position="487"/>
    </location>
</feature>
<feature type="compositionally biased region" description="Basic residues" evidence="9">
    <location>
        <begin position="209"/>
        <end position="218"/>
    </location>
</feature>
<feature type="region of interest" description="Disordered" evidence="9">
    <location>
        <begin position="3645"/>
        <end position="3688"/>
    </location>
</feature>